<feature type="non-terminal residue" evidence="1">
    <location>
        <position position="1"/>
    </location>
</feature>
<organism evidence="1 2">
    <name type="scientific">Allacma fusca</name>
    <dbReference type="NCBI Taxonomy" id="39272"/>
    <lineage>
        <taxon>Eukaryota</taxon>
        <taxon>Metazoa</taxon>
        <taxon>Ecdysozoa</taxon>
        <taxon>Arthropoda</taxon>
        <taxon>Hexapoda</taxon>
        <taxon>Collembola</taxon>
        <taxon>Symphypleona</taxon>
        <taxon>Sminthuridae</taxon>
        <taxon>Allacma</taxon>
    </lineage>
</organism>
<evidence type="ECO:0000313" key="2">
    <source>
        <dbReference type="Proteomes" id="UP000708208"/>
    </source>
</evidence>
<proteinExistence type="predicted"/>
<name>A0A8J2KP32_9HEXA</name>
<gene>
    <name evidence="1" type="ORF">AFUS01_LOCUS27304</name>
</gene>
<sequence length="274" mass="32607">MLLFMKPILEPLFDNKLKHLKKKTKSENWNVLEILTWEKSEIRLTKFELKVENCLWKLQWAVDFLEMINTPLRVLKDEKSSVLTPKTDSKFGYRLENHFKEGIYNCYSREMFEYWGVNGFVKCFGSSIYRKTDLCFYQFQSYLGNLLNVWSTPGNLDKFIMSPDFWNTFLDIAKFILESSKFVGVWEAPLITEYSSLVSENSYFTWVHQLETNSQYLNDFANSRFFGYYLGNLLKVWDTRENMDEFVTSPSFLNRFMDLGIACLQKISFYSEKT</sequence>
<dbReference type="AlphaFoldDB" id="A0A8J2KP32"/>
<accession>A0A8J2KP32</accession>
<protein>
    <submittedName>
        <fullName evidence="1">Uncharacterized protein</fullName>
    </submittedName>
</protein>
<dbReference type="EMBL" id="CAJVCH010376075">
    <property type="protein sequence ID" value="CAG7816699.1"/>
    <property type="molecule type" value="Genomic_DNA"/>
</dbReference>
<evidence type="ECO:0000313" key="1">
    <source>
        <dbReference type="EMBL" id="CAG7816699.1"/>
    </source>
</evidence>
<reference evidence="1" key="1">
    <citation type="submission" date="2021-06" db="EMBL/GenBank/DDBJ databases">
        <authorList>
            <person name="Hodson N. C."/>
            <person name="Mongue J. A."/>
            <person name="Jaron S. K."/>
        </authorList>
    </citation>
    <scope>NUCLEOTIDE SEQUENCE</scope>
</reference>
<comment type="caution">
    <text evidence="1">The sequence shown here is derived from an EMBL/GenBank/DDBJ whole genome shotgun (WGS) entry which is preliminary data.</text>
</comment>
<keyword evidence="2" id="KW-1185">Reference proteome</keyword>
<dbReference type="Proteomes" id="UP000708208">
    <property type="component" value="Unassembled WGS sequence"/>
</dbReference>